<dbReference type="CDD" id="cd06127">
    <property type="entry name" value="DEDDh"/>
    <property type="match status" value="1"/>
</dbReference>
<dbReference type="AlphaFoldDB" id="A0A371B7U9"/>
<feature type="domain" description="CBS" evidence="4">
    <location>
        <begin position="313"/>
        <end position="369"/>
    </location>
</feature>
<dbReference type="Gene3D" id="3.30.420.10">
    <property type="entry name" value="Ribonuclease H-like superfamily/Ribonuclease H"/>
    <property type="match status" value="1"/>
</dbReference>
<dbReference type="Proteomes" id="UP000263993">
    <property type="component" value="Unassembled WGS sequence"/>
</dbReference>
<organism evidence="5 6">
    <name type="scientific">Undibacter mobilis</name>
    <dbReference type="NCBI Taxonomy" id="2292256"/>
    <lineage>
        <taxon>Bacteria</taxon>
        <taxon>Pseudomonadati</taxon>
        <taxon>Pseudomonadota</taxon>
        <taxon>Alphaproteobacteria</taxon>
        <taxon>Hyphomicrobiales</taxon>
        <taxon>Nitrobacteraceae</taxon>
        <taxon>Undibacter</taxon>
    </lineage>
</organism>
<keyword evidence="6" id="KW-1185">Reference proteome</keyword>
<dbReference type="OrthoDB" id="9808528at2"/>
<dbReference type="Pfam" id="PF00929">
    <property type="entry name" value="RNase_T"/>
    <property type="match status" value="1"/>
</dbReference>
<dbReference type="Pfam" id="PF00571">
    <property type="entry name" value="CBS"/>
    <property type="match status" value="2"/>
</dbReference>
<comment type="subunit">
    <text evidence="2">DNA polymerase III contains a core (composed of alpha, epsilon and theta chains) that associates with a tau subunit. This core dimerizes to form the POLIII' complex. PolIII' associates with the gamma complex (composed of gamma, delta, delta', psi and chi chains) and with the beta chain to form the complete DNA polymerase III complex.</text>
</comment>
<dbReference type="GO" id="GO:0045004">
    <property type="term" value="P:DNA replication proofreading"/>
    <property type="evidence" value="ECO:0007669"/>
    <property type="project" value="TreeGrafter"/>
</dbReference>
<dbReference type="RefSeq" id="WP_115515648.1">
    <property type="nucleotide sequence ID" value="NZ_QRGO01000001.1"/>
</dbReference>
<dbReference type="EMBL" id="QRGO01000001">
    <property type="protein sequence ID" value="RDV03624.1"/>
    <property type="molecule type" value="Genomic_DNA"/>
</dbReference>
<dbReference type="SMART" id="SM00116">
    <property type="entry name" value="CBS"/>
    <property type="match status" value="2"/>
</dbReference>
<dbReference type="SUPFAM" id="SSF54631">
    <property type="entry name" value="CBS-domain pair"/>
    <property type="match status" value="1"/>
</dbReference>
<gene>
    <name evidence="5" type="ORF">DXH78_02900</name>
</gene>
<evidence type="ECO:0000259" key="4">
    <source>
        <dbReference type="PROSITE" id="PS51371"/>
    </source>
</evidence>
<evidence type="ECO:0000313" key="5">
    <source>
        <dbReference type="EMBL" id="RDV03624.1"/>
    </source>
</evidence>
<dbReference type="InterPro" id="IPR005105">
    <property type="entry name" value="GlnD_Uridyltrans_N"/>
</dbReference>
<feature type="domain" description="CBS" evidence="4">
    <location>
        <begin position="241"/>
        <end position="305"/>
    </location>
</feature>
<dbReference type="Gene3D" id="3.10.580.10">
    <property type="entry name" value="CBS-domain"/>
    <property type="match status" value="1"/>
</dbReference>
<evidence type="ECO:0000256" key="2">
    <source>
        <dbReference type="ARBA" id="ARBA00026073"/>
    </source>
</evidence>
<dbReference type="GO" id="GO:0005829">
    <property type="term" value="C:cytosol"/>
    <property type="evidence" value="ECO:0007669"/>
    <property type="project" value="TreeGrafter"/>
</dbReference>
<dbReference type="InterPro" id="IPR036397">
    <property type="entry name" value="RNaseH_sf"/>
</dbReference>
<evidence type="ECO:0000256" key="3">
    <source>
        <dbReference type="PROSITE-ProRule" id="PRU00703"/>
    </source>
</evidence>
<accession>A0A371B7U9</accession>
<reference evidence="6" key="1">
    <citation type="submission" date="2018-08" db="EMBL/GenBank/DDBJ databases">
        <authorList>
            <person name="Kim S.-J."/>
            <person name="Jung G.-Y."/>
        </authorList>
    </citation>
    <scope>NUCLEOTIDE SEQUENCE [LARGE SCALE GENOMIC DNA]</scope>
    <source>
        <strain evidence="6">GY_H</strain>
    </source>
</reference>
<dbReference type="GO" id="GO:0008773">
    <property type="term" value="F:[protein-PII] uridylyltransferase activity"/>
    <property type="evidence" value="ECO:0007669"/>
    <property type="project" value="InterPro"/>
</dbReference>
<sequence>MAITGNATPLIALNAVVVDTETTGLDPAKARIVEIGLVPLKGGKLDEPGALRDLVNPGEPIPPATTKIHNIDDAMVAGAPAFAGVWPKLAERFGDAVMIGHTLGFDLAVLKRECERAGLTWRAPRTLDTRLLAQVVEPRLGGYTLEHLASWLNVTVTDRHSAVGDAILTARIFLALLPKLREGNIRTLAEAEKACFALTEVLDDQHRAGWEQAVAQPRGRVRGSLDRIDTYPYRHRVADVMTPVVKTVAAATPLSDALAVMVRDKISSLLIAPDATGAPLRVADAAIVTERDVMRALGERGPDALKEPVVHFASRPVIALPRAAFVYRALGRMSRHKLRHLVVENEDGEVCGIVSSRDLLKLRAQELTILGDAVDTAGDVHELGAAWARLPRAAEGLLAEGVGARDIAAVISRELGALTRRAGVLAEQRMQAEGKGAPPCRYALCVLGSAGRGESLLAMDQDNALIFAEGEPGGTEDLWFKDFATIVADILHEVGVPYCTGGVMAKNESWRGSLATWRARLASWLTRSSPADLLAVDIFFDLLAVYGDARLANEIWRDGFDAAQGNVMFAKLLAEAGGEVTPSLTLLGGIRTENGRIDLKRAGLFGVVTLARVLAVRHHLVERSTPARLAAAVTLGRSVADLEALDRAQAVFLDLILAQQLADMHAGQPPGNKVEVKALNAEQRGQLKAALGAVQHLGTLTQDLLY</sequence>
<dbReference type="PANTHER" id="PTHR30231">
    <property type="entry name" value="DNA POLYMERASE III SUBUNIT EPSILON"/>
    <property type="match status" value="1"/>
</dbReference>
<evidence type="ECO:0000313" key="6">
    <source>
        <dbReference type="Proteomes" id="UP000263993"/>
    </source>
</evidence>
<dbReference type="CDD" id="cd05401">
    <property type="entry name" value="NT_GlnE_GlnD_like"/>
    <property type="match status" value="1"/>
</dbReference>
<dbReference type="PANTHER" id="PTHR30231:SF41">
    <property type="entry name" value="DNA POLYMERASE III SUBUNIT EPSILON"/>
    <property type="match status" value="1"/>
</dbReference>
<dbReference type="SUPFAM" id="SSF53098">
    <property type="entry name" value="Ribonuclease H-like"/>
    <property type="match status" value="1"/>
</dbReference>
<dbReference type="PROSITE" id="PS51371">
    <property type="entry name" value="CBS"/>
    <property type="match status" value="2"/>
</dbReference>
<dbReference type="FunFam" id="3.30.420.10:FF:000045">
    <property type="entry name" value="3'-5' exonuclease DinG"/>
    <property type="match status" value="1"/>
</dbReference>
<dbReference type="InterPro" id="IPR046342">
    <property type="entry name" value="CBS_dom_sf"/>
</dbReference>
<comment type="caution">
    <text evidence="5">The sequence shown here is derived from an EMBL/GenBank/DDBJ whole genome shotgun (WGS) entry which is preliminary data.</text>
</comment>
<dbReference type="InterPro" id="IPR013520">
    <property type="entry name" value="Ribonucl_H"/>
</dbReference>
<dbReference type="SMART" id="SM00479">
    <property type="entry name" value="EXOIII"/>
    <property type="match status" value="1"/>
</dbReference>
<proteinExistence type="predicted"/>
<dbReference type="InterPro" id="IPR018821">
    <property type="entry name" value="DUF294_put_nucleoTrafse_sb-bd"/>
</dbReference>
<comment type="function">
    <text evidence="1">DNA polymerase III is a complex, multichain enzyme responsible for most of the replicative synthesis in bacteria. The epsilon subunit contain the editing function and is a proofreading 3'-5' exonuclease.</text>
</comment>
<keyword evidence="3" id="KW-0129">CBS domain</keyword>
<dbReference type="InterPro" id="IPR000644">
    <property type="entry name" value="CBS_dom"/>
</dbReference>
<protein>
    <submittedName>
        <fullName evidence="5">CBS domain-containing protein</fullName>
    </submittedName>
</protein>
<dbReference type="GO" id="GO:0003676">
    <property type="term" value="F:nucleic acid binding"/>
    <property type="evidence" value="ECO:0007669"/>
    <property type="project" value="InterPro"/>
</dbReference>
<evidence type="ECO:0000256" key="1">
    <source>
        <dbReference type="ARBA" id="ARBA00025483"/>
    </source>
</evidence>
<dbReference type="GO" id="GO:0008408">
    <property type="term" value="F:3'-5' exonuclease activity"/>
    <property type="evidence" value="ECO:0007669"/>
    <property type="project" value="TreeGrafter"/>
</dbReference>
<dbReference type="Pfam" id="PF03445">
    <property type="entry name" value="DUF294"/>
    <property type="match status" value="1"/>
</dbReference>
<name>A0A371B7U9_9BRAD</name>
<dbReference type="Pfam" id="PF10335">
    <property type="entry name" value="DUF294_C"/>
    <property type="match status" value="1"/>
</dbReference>
<dbReference type="InterPro" id="IPR012337">
    <property type="entry name" value="RNaseH-like_sf"/>
</dbReference>